<dbReference type="Proteomes" id="UP001629156">
    <property type="component" value="Unassembled WGS sequence"/>
</dbReference>
<dbReference type="InterPro" id="IPR049492">
    <property type="entry name" value="BD-FAE-like_dom"/>
</dbReference>
<dbReference type="RefSeq" id="WP_408084359.1">
    <property type="nucleotide sequence ID" value="NZ_JBELPZ010000005.1"/>
</dbReference>
<dbReference type="PANTHER" id="PTHR48081">
    <property type="entry name" value="AB HYDROLASE SUPERFAMILY PROTEIN C4A8.06C"/>
    <property type="match status" value="1"/>
</dbReference>
<dbReference type="Pfam" id="PF20434">
    <property type="entry name" value="BD-FAE"/>
    <property type="match status" value="1"/>
</dbReference>
<dbReference type="PANTHER" id="PTHR48081:SF33">
    <property type="entry name" value="KYNURENINE FORMAMIDASE"/>
    <property type="match status" value="1"/>
</dbReference>
<proteinExistence type="predicted"/>
<evidence type="ECO:0000313" key="5">
    <source>
        <dbReference type="Proteomes" id="UP001629156"/>
    </source>
</evidence>
<feature type="domain" description="BD-FAE-like" evidence="3">
    <location>
        <begin position="40"/>
        <end position="238"/>
    </location>
</feature>
<evidence type="ECO:0000256" key="1">
    <source>
        <dbReference type="ARBA" id="ARBA00022801"/>
    </source>
</evidence>
<dbReference type="EMBL" id="JBELPZ010000005">
    <property type="protein sequence ID" value="MFL9844105.1"/>
    <property type="molecule type" value="Genomic_DNA"/>
</dbReference>
<dbReference type="Gene3D" id="3.40.50.1820">
    <property type="entry name" value="alpha/beta hydrolase"/>
    <property type="match status" value="1"/>
</dbReference>
<dbReference type="InterPro" id="IPR029058">
    <property type="entry name" value="AB_hydrolase_fold"/>
</dbReference>
<protein>
    <submittedName>
        <fullName evidence="4">Alpha/beta hydrolase</fullName>
    </submittedName>
</protein>
<keyword evidence="1 4" id="KW-0378">Hydrolase</keyword>
<evidence type="ECO:0000313" key="4">
    <source>
        <dbReference type="EMBL" id="MFL9844105.1"/>
    </source>
</evidence>
<keyword evidence="2" id="KW-0732">Signal</keyword>
<gene>
    <name evidence="4" type="ORF">ABS766_06705</name>
</gene>
<evidence type="ECO:0000256" key="2">
    <source>
        <dbReference type="SAM" id="SignalP"/>
    </source>
</evidence>
<feature type="signal peptide" evidence="2">
    <location>
        <begin position="1"/>
        <end position="23"/>
    </location>
</feature>
<organism evidence="4 5">
    <name type="scientific">Flavobacterium rhizosphaerae</name>
    <dbReference type="NCBI Taxonomy" id="3163298"/>
    <lineage>
        <taxon>Bacteria</taxon>
        <taxon>Pseudomonadati</taxon>
        <taxon>Bacteroidota</taxon>
        <taxon>Flavobacteriia</taxon>
        <taxon>Flavobacteriales</taxon>
        <taxon>Flavobacteriaceae</taxon>
        <taxon>Flavobacterium</taxon>
    </lineage>
</organism>
<accession>A0ABW8YVW2</accession>
<name>A0ABW8YVW2_9FLAO</name>
<reference evidence="4 5" key="1">
    <citation type="submission" date="2024-06" db="EMBL/GenBank/DDBJ databases">
        <authorList>
            <person name="Kaempfer P."/>
            <person name="Viver T."/>
        </authorList>
    </citation>
    <scope>NUCLEOTIDE SEQUENCE [LARGE SCALE GENOMIC DNA]</scope>
    <source>
        <strain evidence="4 5">ST-119</strain>
    </source>
</reference>
<dbReference type="SUPFAM" id="SSF53474">
    <property type="entry name" value="alpha/beta-Hydrolases"/>
    <property type="match status" value="1"/>
</dbReference>
<dbReference type="GO" id="GO:0016787">
    <property type="term" value="F:hydrolase activity"/>
    <property type="evidence" value="ECO:0007669"/>
    <property type="project" value="UniProtKB-KW"/>
</dbReference>
<comment type="caution">
    <text evidence="4">The sequence shown here is derived from an EMBL/GenBank/DDBJ whole genome shotgun (WGS) entry which is preliminary data.</text>
</comment>
<keyword evidence="5" id="KW-1185">Reference proteome</keyword>
<sequence length="280" mass="31324">MKNYSFILPFLALLLVASPAVFAQQHMYHQKYGSAKQQTLDLFLPKDPTKKTPVIIMLHGGAWTLGGNEYTDKHARDMCSRGFVVANVDYRYVNDSVHGDDLLDDINNAVQWVQDNAKKYGYNAKSFNLVGISAGAHLSLLYGYTANAKREIKSITAMCAPSVFDEKTFLAPLYKQGRIKILEDLANAKYNPAPGADISAFKKVSPYFHIKNIPTQLIHGTSDELVDYHISVKFNEKLKEMNVPANLILRPGKGHDVGMNSPDTEQANLEAIDIWIKKFD</sequence>
<feature type="chain" id="PRO_5045263198" evidence="2">
    <location>
        <begin position="24"/>
        <end position="280"/>
    </location>
</feature>
<dbReference type="InterPro" id="IPR050300">
    <property type="entry name" value="GDXG_lipolytic_enzyme"/>
</dbReference>
<evidence type="ECO:0000259" key="3">
    <source>
        <dbReference type="Pfam" id="PF20434"/>
    </source>
</evidence>